<keyword evidence="5" id="KW-0418">Kinase</keyword>
<dbReference type="SMART" id="SM00448">
    <property type="entry name" value="REC"/>
    <property type="match status" value="1"/>
</dbReference>
<dbReference type="InterPro" id="IPR003661">
    <property type="entry name" value="HisK_dim/P_dom"/>
</dbReference>
<dbReference type="SUPFAM" id="SSF55874">
    <property type="entry name" value="ATPase domain of HSP90 chaperone/DNA topoisomerase II/histidine kinase"/>
    <property type="match status" value="1"/>
</dbReference>
<evidence type="ECO:0000256" key="1">
    <source>
        <dbReference type="ARBA" id="ARBA00000085"/>
    </source>
</evidence>
<dbReference type="Gene3D" id="3.30.450.20">
    <property type="entry name" value="PAS domain"/>
    <property type="match status" value="2"/>
</dbReference>
<dbReference type="InterPro" id="IPR011006">
    <property type="entry name" value="CheY-like_superfamily"/>
</dbReference>
<evidence type="ECO:0000313" key="12">
    <source>
        <dbReference type="EMBL" id="UZD55096.1"/>
    </source>
</evidence>
<dbReference type="InterPro" id="IPR036097">
    <property type="entry name" value="HisK_dim/P_sf"/>
</dbReference>
<keyword evidence="3 6" id="KW-0597">Phosphoprotein</keyword>
<dbReference type="InterPro" id="IPR036890">
    <property type="entry name" value="HATPase_C_sf"/>
</dbReference>
<feature type="compositionally biased region" description="Basic and acidic residues" evidence="7">
    <location>
        <begin position="259"/>
        <end position="269"/>
    </location>
</feature>
<dbReference type="Pfam" id="PF08447">
    <property type="entry name" value="PAS_3"/>
    <property type="match status" value="1"/>
</dbReference>
<organism evidence="12 13">
    <name type="scientific">Caldimonas aquatica</name>
    <dbReference type="NCBI Taxonomy" id="376175"/>
    <lineage>
        <taxon>Bacteria</taxon>
        <taxon>Pseudomonadati</taxon>
        <taxon>Pseudomonadota</taxon>
        <taxon>Betaproteobacteria</taxon>
        <taxon>Burkholderiales</taxon>
        <taxon>Sphaerotilaceae</taxon>
        <taxon>Caldimonas</taxon>
    </lineage>
</organism>
<dbReference type="Gene3D" id="3.30.565.10">
    <property type="entry name" value="Histidine kinase-like ATPase, C-terminal domain"/>
    <property type="match status" value="1"/>
</dbReference>
<feature type="domain" description="PAS" evidence="10">
    <location>
        <begin position="15"/>
        <end position="86"/>
    </location>
</feature>
<dbReference type="SMART" id="SM00387">
    <property type="entry name" value="HATPase_c"/>
    <property type="match status" value="1"/>
</dbReference>
<dbReference type="Pfam" id="PF00072">
    <property type="entry name" value="Response_reg"/>
    <property type="match status" value="1"/>
</dbReference>
<dbReference type="PANTHER" id="PTHR43047:SF72">
    <property type="entry name" value="OSMOSENSING HISTIDINE PROTEIN KINASE SLN1"/>
    <property type="match status" value="1"/>
</dbReference>
<proteinExistence type="predicted"/>
<keyword evidence="4" id="KW-0808">Transferase</keyword>
<dbReference type="InterPro" id="IPR003594">
    <property type="entry name" value="HATPase_dom"/>
</dbReference>
<dbReference type="InterPro" id="IPR035965">
    <property type="entry name" value="PAS-like_dom_sf"/>
</dbReference>
<evidence type="ECO:0000256" key="2">
    <source>
        <dbReference type="ARBA" id="ARBA00012438"/>
    </source>
</evidence>
<evidence type="ECO:0000259" key="10">
    <source>
        <dbReference type="PROSITE" id="PS50112"/>
    </source>
</evidence>
<dbReference type="SMART" id="SM00091">
    <property type="entry name" value="PAS"/>
    <property type="match status" value="2"/>
</dbReference>
<dbReference type="Gene3D" id="3.40.50.2300">
    <property type="match status" value="1"/>
</dbReference>
<evidence type="ECO:0000259" key="11">
    <source>
        <dbReference type="PROSITE" id="PS50113"/>
    </source>
</evidence>
<dbReference type="PROSITE" id="PS50110">
    <property type="entry name" value="RESPONSE_REGULATORY"/>
    <property type="match status" value="1"/>
</dbReference>
<dbReference type="InterPro" id="IPR000014">
    <property type="entry name" value="PAS"/>
</dbReference>
<evidence type="ECO:0000256" key="4">
    <source>
        <dbReference type="ARBA" id="ARBA00022679"/>
    </source>
</evidence>
<dbReference type="SMART" id="SM00388">
    <property type="entry name" value="HisKA"/>
    <property type="match status" value="1"/>
</dbReference>
<dbReference type="PROSITE" id="PS50112">
    <property type="entry name" value="PAS"/>
    <property type="match status" value="1"/>
</dbReference>
<reference evidence="12" key="1">
    <citation type="submission" date="2022-10" db="EMBL/GenBank/DDBJ databases">
        <title>Complete genome sequence of Schlegelella aquatica LMG 23380.</title>
        <authorList>
            <person name="Musilova J."/>
            <person name="Kourilova X."/>
            <person name="Bezdicek M."/>
            <person name="Hermankova K."/>
            <person name="Obruca S."/>
            <person name="Sedlar K."/>
        </authorList>
    </citation>
    <scope>NUCLEOTIDE SEQUENCE</scope>
    <source>
        <strain evidence="12">LMG 23380</strain>
    </source>
</reference>
<evidence type="ECO:0000313" key="13">
    <source>
        <dbReference type="Proteomes" id="UP001163266"/>
    </source>
</evidence>
<dbReference type="Pfam" id="PF08448">
    <property type="entry name" value="PAS_4"/>
    <property type="match status" value="1"/>
</dbReference>
<evidence type="ECO:0000256" key="7">
    <source>
        <dbReference type="SAM" id="MobiDB-lite"/>
    </source>
</evidence>
<dbReference type="EC" id="2.7.13.3" evidence="2"/>
<dbReference type="Pfam" id="PF00512">
    <property type="entry name" value="HisKA"/>
    <property type="match status" value="1"/>
</dbReference>
<dbReference type="Gene3D" id="1.10.287.130">
    <property type="match status" value="1"/>
</dbReference>
<feature type="domain" description="PAC" evidence="11">
    <location>
        <begin position="218"/>
        <end position="270"/>
    </location>
</feature>
<feature type="domain" description="Histidine kinase" evidence="8">
    <location>
        <begin position="287"/>
        <end position="505"/>
    </location>
</feature>
<feature type="modified residue" description="4-aspartylphosphate" evidence="6">
    <location>
        <position position="581"/>
    </location>
</feature>
<dbReference type="SUPFAM" id="SSF47384">
    <property type="entry name" value="Homodimeric domain of signal transducing histidine kinase"/>
    <property type="match status" value="1"/>
</dbReference>
<dbReference type="Proteomes" id="UP001163266">
    <property type="component" value="Chromosome"/>
</dbReference>
<evidence type="ECO:0000259" key="9">
    <source>
        <dbReference type="PROSITE" id="PS50110"/>
    </source>
</evidence>
<dbReference type="Gene3D" id="2.10.70.100">
    <property type="match status" value="1"/>
</dbReference>
<dbReference type="CDD" id="cd00130">
    <property type="entry name" value="PAS"/>
    <property type="match status" value="2"/>
</dbReference>
<dbReference type="PANTHER" id="PTHR43047">
    <property type="entry name" value="TWO-COMPONENT HISTIDINE PROTEIN KINASE"/>
    <property type="match status" value="1"/>
</dbReference>
<accession>A0ABY6MSV8</accession>
<dbReference type="PRINTS" id="PR00344">
    <property type="entry name" value="BCTRLSENSOR"/>
</dbReference>
<evidence type="ECO:0000256" key="6">
    <source>
        <dbReference type="PROSITE-ProRule" id="PRU00169"/>
    </source>
</evidence>
<dbReference type="InterPro" id="IPR005467">
    <property type="entry name" value="His_kinase_dom"/>
</dbReference>
<evidence type="ECO:0000256" key="3">
    <source>
        <dbReference type="ARBA" id="ARBA00022553"/>
    </source>
</evidence>
<protein>
    <recommendedName>
        <fullName evidence="2">histidine kinase</fullName>
        <ecNumber evidence="2">2.7.13.3</ecNumber>
    </recommendedName>
</protein>
<gene>
    <name evidence="12" type="ORF">OMP39_00415</name>
</gene>
<feature type="region of interest" description="Disordered" evidence="7">
    <location>
        <begin position="245"/>
        <end position="269"/>
    </location>
</feature>
<dbReference type="NCBIfam" id="TIGR00229">
    <property type="entry name" value="sensory_box"/>
    <property type="match status" value="1"/>
</dbReference>
<feature type="domain" description="PAC" evidence="11">
    <location>
        <begin position="90"/>
        <end position="142"/>
    </location>
</feature>
<dbReference type="InterPro" id="IPR013655">
    <property type="entry name" value="PAS_fold_3"/>
</dbReference>
<dbReference type="InterPro" id="IPR004358">
    <property type="entry name" value="Sig_transdc_His_kin-like_C"/>
</dbReference>
<dbReference type="EMBL" id="CP110257">
    <property type="protein sequence ID" value="UZD55096.1"/>
    <property type="molecule type" value="Genomic_DNA"/>
</dbReference>
<dbReference type="PROSITE" id="PS50109">
    <property type="entry name" value="HIS_KIN"/>
    <property type="match status" value="1"/>
</dbReference>
<dbReference type="RefSeq" id="WP_264892854.1">
    <property type="nucleotide sequence ID" value="NZ_CP110257.1"/>
</dbReference>
<dbReference type="SUPFAM" id="SSF52172">
    <property type="entry name" value="CheY-like"/>
    <property type="match status" value="1"/>
</dbReference>
<dbReference type="InterPro" id="IPR001610">
    <property type="entry name" value="PAC"/>
</dbReference>
<dbReference type="SUPFAM" id="SSF55785">
    <property type="entry name" value="PYP-like sensor domain (PAS domain)"/>
    <property type="match status" value="2"/>
</dbReference>
<name>A0ABY6MSV8_9BURK</name>
<dbReference type="InterPro" id="IPR000700">
    <property type="entry name" value="PAS-assoc_C"/>
</dbReference>
<dbReference type="CDD" id="cd00082">
    <property type="entry name" value="HisKA"/>
    <property type="match status" value="1"/>
</dbReference>
<dbReference type="SMART" id="SM00086">
    <property type="entry name" value="PAC"/>
    <property type="match status" value="2"/>
</dbReference>
<dbReference type="InterPro" id="IPR013656">
    <property type="entry name" value="PAS_4"/>
</dbReference>
<dbReference type="InterPro" id="IPR001789">
    <property type="entry name" value="Sig_transdc_resp-reg_receiver"/>
</dbReference>
<dbReference type="Pfam" id="PF02518">
    <property type="entry name" value="HATPase_c"/>
    <property type="match status" value="1"/>
</dbReference>
<evidence type="ECO:0000256" key="5">
    <source>
        <dbReference type="ARBA" id="ARBA00022777"/>
    </source>
</evidence>
<comment type="catalytic activity">
    <reaction evidence="1">
        <text>ATP + protein L-histidine = ADP + protein N-phospho-L-histidine.</text>
        <dbReference type="EC" id="2.7.13.3"/>
    </reaction>
</comment>
<keyword evidence="13" id="KW-1185">Reference proteome</keyword>
<sequence length="655" mass="73369">MSAVSAPSAPISRDDLRTFQLVVQHVPNMVVIADAERRIEWVNDAYTSITGWTLDEVRGRRPAAFLHGPGTDPEVVARMREALERGEPVAGVEVLNYTKDGRELWIALNIQPVCDADGRVHHYVAIQSNLTERKRFEQALSEQRRLLQQALALAHMGSWEMDHETGAMVCSDEMYRLFGRSRTDCACHWECFLERVHPQDLPRVREAFAQPTPQRPEHEFEHRIVLPGGQVRWLLQRGRTEFDPEGRPVRTSGFAQDITESKRNEKLERDKQALEQLSRAKTQFLSYMSHELRTPLNAIVGFSQLLQSRADALPPTVARYPDLILQASEHLLRLINDLLDLSLVESGGLALSRDRVDVPKLLHELIVLLDPIARKRDVEVRMEPGARMHCSVWGDSTRLRQSFINLLSNGIKYNRHGGTLTVRVLPGEGQVRIEFEDQGDGIPADKLDSLFEPLQRLGRESGDVEGAGLGLALTRSLIERMGGRIGVRSQVGRGSVFVVEMPRAEEDDGPVSRPAPWIEPEALAAPRPYGRVLCIEDNEFNCLLLEGLFEQRPGLAVSYARTGAEGLLLAQQSPPDLILLDMRLPDMDGHQVYAQLQQDARTRGVPVIACSASAYAEDIRQALSEGLAGYLIKPLSMPQFLATIDRFLPPPVEGR</sequence>
<dbReference type="PROSITE" id="PS50113">
    <property type="entry name" value="PAC"/>
    <property type="match status" value="2"/>
</dbReference>
<feature type="domain" description="Response regulatory" evidence="9">
    <location>
        <begin position="531"/>
        <end position="648"/>
    </location>
</feature>
<evidence type="ECO:0000259" key="8">
    <source>
        <dbReference type="PROSITE" id="PS50109"/>
    </source>
</evidence>